<keyword evidence="2" id="KW-1185">Reference proteome</keyword>
<protein>
    <submittedName>
        <fullName evidence="1">Uncharacterized protein</fullName>
    </submittedName>
</protein>
<proteinExistence type="predicted"/>
<dbReference type="EMBL" id="JAUEPR010000008">
    <property type="protein sequence ID" value="KAK0481402.1"/>
    <property type="molecule type" value="Genomic_DNA"/>
</dbReference>
<reference evidence="1" key="1">
    <citation type="submission" date="2023-06" db="EMBL/GenBank/DDBJ databases">
        <authorList>
            <consortium name="Lawrence Berkeley National Laboratory"/>
            <person name="Ahrendt S."/>
            <person name="Sahu N."/>
            <person name="Indic B."/>
            <person name="Wong-Bajracharya J."/>
            <person name="Merenyi Z."/>
            <person name="Ke H.-M."/>
            <person name="Monk M."/>
            <person name="Kocsube S."/>
            <person name="Drula E."/>
            <person name="Lipzen A."/>
            <person name="Balint B."/>
            <person name="Henrissat B."/>
            <person name="Andreopoulos B."/>
            <person name="Martin F.M."/>
            <person name="Harder C.B."/>
            <person name="Rigling D."/>
            <person name="Ford K.L."/>
            <person name="Foster G.D."/>
            <person name="Pangilinan J."/>
            <person name="Papanicolaou A."/>
            <person name="Barry K."/>
            <person name="LaButti K."/>
            <person name="Viragh M."/>
            <person name="Koriabine M."/>
            <person name="Yan M."/>
            <person name="Riley R."/>
            <person name="Champramary S."/>
            <person name="Plett K.L."/>
            <person name="Tsai I.J."/>
            <person name="Slot J."/>
            <person name="Sipos G."/>
            <person name="Plett J."/>
            <person name="Nagy L.G."/>
            <person name="Grigoriev I.V."/>
        </authorList>
    </citation>
    <scope>NUCLEOTIDE SEQUENCE</scope>
    <source>
        <strain evidence="1">ICMP 16352</strain>
    </source>
</reference>
<evidence type="ECO:0000313" key="1">
    <source>
        <dbReference type="EMBL" id="KAK0481402.1"/>
    </source>
</evidence>
<dbReference type="AlphaFoldDB" id="A0AA39PC09"/>
<dbReference type="Proteomes" id="UP001175227">
    <property type="component" value="Unassembled WGS sequence"/>
</dbReference>
<evidence type="ECO:0000313" key="2">
    <source>
        <dbReference type="Proteomes" id="UP001175227"/>
    </source>
</evidence>
<gene>
    <name evidence="1" type="ORF">IW261DRAFT_1470548</name>
</gene>
<organism evidence="1 2">
    <name type="scientific">Armillaria novae-zelandiae</name>
    <dbReference type="NCBI Taxonomy" id="153914"/>
    <lineage>
        <taxon>Eukaryota</taxon>
        <taxon>Fungi</taxon>
        <taxon>Dikarya</taxon>
        <taxon>Basidiomycota</taxon>
        <taxon>Agaricomycotina</taxon>
        <taxon>Agaricomycetes</taxon>
        <taxon>Agaricomycetidae</taxon>
        <taxon>Agaricales</taxon>
        <taxon>Marasmiineae</taxon>
        <taxon>Physalacriaceae</taxon>
        <taxon>Armillaria</taxon>
    </lineage>
</organism>
<accession>A0AA39PC09</accession>
<sequence length="322" mass="36466">MKYLQFSTNLCGPPHHCADTSDIFGSSIGDPNFFCEELYDPLSWPTLFSYPVDALSVGLDWTKRIAGVPSLQKDRSVGEARAESSLTDAHDMTFSTSFPSSIMESAPLSEGPRIFPECPAIVPNVTSQPDTAATPCTRDTLLPRALNSSTTSNEITACDNTSSESIQEELSTCCTDAIRPQICPPGYRKKSFPSEMTQKLIRGYNIPDHHVFYYWRDQDRDDHTCPLNCGQRFIGEFVRAHLERFHPNINSRSRKYVCCRTQSHSKSKCPPKNSVQERYFLKHFTVMHSLAHSLCPFCLGRQTRVDHLYRHFAVCRVLRVKN</sequence>
<name>A0AA39PC09_9AGAR</name>
<comment type="caution">
    <text evidence="1">The sequence shown here is derived from an EMBL/GenBank/DDBJ whole genome shotgun (WGS) entry which is preliminary data.</text>
</comment>